<evidence type="ECO:0000313" key="2">
    <source>
        <dbReference type="EMBL" id="TVY82940.1"/>
    </source>
</evidence>
<dbReference type="Pfam" id="PF00753">
    <property type="entry name" value="Lactamase_B"/>
    <property type="match status" value="1"/>
</dbReference>
<organism evidence="2 3">
    <name type="scientific">Lachnellula suecica</name>
    <dbReference type="NCBI Taxonomy" id="602035"/>
    <lineage>
        <taxon>Eukaryota</taxon>
        <taxon>Fungi</taxon>
        <taxon>Dikarya</taxon>
        <taxon>Ascomycota</taxon>
        <taxon>Pezizomycotina</taxon>
        <taxon>Leotiomycetes</taxon>
        <taxon>Helotiales</taxon>
        <taxon>Lachnaceae</taxon>
        <taxon>Lachnellula</taxon>
    </lineage>
</organism>
<name>A0A8T9CG14_9HELO</name>
<reference evidence="2 3" key="1">
    <citation type="submission" date="2018-05" db="EMBL/GenBank/DDBJ databases">
        <title>Genome sequencing and assembly of the regulated plant pathogen Lachnellula willkommii and related sister species for the development of diagnostic species identification markers.</title>
        <authorList>
            <person name="Giroux E."/>
            <person name="Bilodeau G."/>
        </authorList>
    </citation>
    <scope>NUCLEOTIDE SEQUENCE [LARGE SCALE GENOMIC DNA]</scope>
    <source>
        <strain evidence="2 3">CBS 268.59</strain>
    </source>
</reference>
<comment type="caution">
    <text evidence="2">The sequence shown here is derived from an EMBL/GenBank/DDBJ whole genome shotgun (WGS) entry which is preliminary data.</text>
</comment>
<dbReference type="SUPFAM" id="SSF56281">
    <property type="entry name" value="Metallo-hydrolase/oxidoreductase"/>
    <property type="match status" value="1"/>
</dbReference>
<feature type="domain" description="Metallo-beta-lactamase" evidence="1">
    <location>
        <begin position="33"/>
        <end position="225"/>
    </location>
</feature>
<protein>
    <recommendedName>
        <fullName evidence="1">Metallo-beta-lactamase domain-containing protein</fullName>
    </recommendedName>
</protein>
<gene>
    <name evidence="2" type="ORF">LSUE1_G005292</name>
</gene>
<dbReference type="Proteomes" id="UP000469558">
    <property type="component" value="Unassembled WGS sequence"/>
</dbReference>
<dbReference type="PANTHER" id="PTHR42951:SF14">
    <property type="entry name" value="METALLO-BETA-LACTAMASE SUPERFAMILY PROTEIN"/>
    <property type="match status" value="1"/>
</dbReference>
<evidence type="ECO:0000313" key="3">
    <source>
        <dbReference type="Proteomes" id="UP000469558"/>
    </source>
</evidence>
<evidence type="ECO:0000259" key="1">
    <source>
        <dbReference type="SMART" id="SM00849"/>
    </source>
</evidence>
<keyword evidence="3" id="KW-1185">Reference proteome</keyword>
<dbReference type="CDD" id="cd07739">
    <property type="entry name" value="metallo-hydrolase-like_MBL-fold"/>
    <property type="match status" value="1"/>
</dbReference>
<dbReference type="SMART" id="SM00849">
    <property type="entry name" value="Lactamase_B"/>
    <property type="match status" value="1"/>
</dbReference>
<accession>A0A8T9CG14</accession>
<proteinExistence type="predicted"/>
<sequence length="289" mass="31939">MTSALRADLHVTDLIPMIPTAPLPFGIPATWSHMASTLISGNREAILIDPPLTIKQGHDVSAWIDGVLGPKKNLTTIYVTHGHGDHYFSVTTILEHFPDAKVYATKGTHEHMAQQIEPAFYAGWWNASFPDQLNPPPLDLVQVLNGSTIDLEGHAINIIEAGQSDTHDSTFVHVPDLDMVVAGDVCYNELHQWLQEDLNESQRNAWIAALEKIAALKPATVIASHKRPGAVDGINNVHSSIEYIKAFGKFKAESKDAGELYEKMIARYPQRINPIILWLSCQANFPESE</sequence>
<dbReference type="InterPro" id="IPR036866">
    <property type="entry name" value="RibonucZ/Hydroxyglut_hydro"/>
</dbReference>
<dbReference type="EMBL" id="QGMK01000255">
    <property type="protein sequence ID" value="TVY82940.1"/>
    <property type="molecule type" value="Genomic_DNA"/>
</dbReference>
<dbReference type="OrthoDB" id="536211at2759"/>
<dbReference type="InterPro" id="IPR050855">
    <property type="entry name" value="NDM-1-like"/>
</dbReference>
<dbReference type="AlphaFoldDB" id="A0A8T9CG14"/>
<dbReference type="Gene3D" id="3.60.15.10">
    <property type="entry name" value="Ribonuclease Z/Hydroxyacylglutathione hydrolase-like"/>
    <property type="match status" value="1"/>
</dbReference>
<dbReference type="InterPro" id="IPR001279">
    <property type="entry name" value="Metallo-B-lactamas"/>
</dbReference>
<dbReference type="PANTHER" id="PTHR42951">
    <property type="entry name" value="METALLO-BETA-LACTAMASE DOMAIN-CONTAINING"/>
    <property type="match status" value="1"/>
</dbReference>